<comment type="caution">
    <text evidence="2">The sequence shown here is derived from an EMBL/GenBank/DDBJ whole genome shotgun (WGS) entry which is preliminary data.</text>
</comment>
<feature type="compositionally biased region" description="Polar residues" evidence="1">
    <location>
        <begin position="1"/>
        <end position="14"/>
    </location>
</feature>
<protein>
    <submittedName>
        <fullName evidence="2">Uncharacterized protein</fullName>
    </submittedName>
</protein>
<evidence type="ECO:0000313" key="3">
    <source>
        <dbReference type="Proteomes" id="UP001151760"/>
    </source>
</evidence>
<proteinExistence type="predicted"/>
<name>A0ABQ5H5X5_9ASTR</name>
<dbReference type="EMBL" id="BQNB010019189">
    <property type="protein sequence ID" value="GJT82662.1"/>
    <property type="molecule type" value="Genomic_DNA"/>
</dbReference>
<organism evidence="2 3">
    <name type="scientific">Tanacetum coccineum</name>
    <dbReference type="NCBI Taxonomy" id="301880"/>
    <lineage>
        <taxon>Eukaryota</taxon>
        <taxon>Viridiplantae</taxon>
        <taxon>Streptophyta</taxon>
        <taxon>Embryophyta</taxon>
        <taxon>Tracheophyta</taxon>
        <taxon>Spermatophyta</taxon>
        <taxon>Magnoliopsida</taxon>
        <taxon>eudicotyledons</taxon>
        <taxon>Gunneridae</taxon>
        <taxon>Pentapetalae</taxon>
        <taxon>asterids</taxon>
        <taxon>campanulids</taxon>
        <taxon>Asterales</taxon>
        <taxon>Asteraceae</taxon>
        <taxon>Asteroideae</taxon>
        <taxon>Anthemideae</taxon>
        <taxon>Anthemidinae</taxon>
        <taxon>Tanacetum</taxon>
    </lineage>
</organism>
<keyword evidence="3" id="KW-1185">Reference proteome</keyword>
<reference evidence="2" key="2">
    <citation type="submission" date="2022-01" db="EMBL/GenBank/DDBJ databases">
        <authorList>
            <person name="Yamashiro T."/>
            <person name="Shiraishi A."/>
            <person name="Satake H."/>
            <person name="Nakayama K."/>
        </authorList>
    </citation>
    <scope>NUCLEOTIDE SEQUENCE</scope>
</reference>
<dbReference type="Proteomes" id="UP001151760">
    <property type="component" value="Unassembled WGS sequence"/>
</dbReference>
<evidence type="ECO:0000256" key="1">
    <source>
        <dbReference type="SAM" id="MobiDB-lite"/>
    </source>
</evidence>
<feature type="region of interest" description="Disordered" evidence="1">
    <location>
        <begin position="235"/>
        <end position="264"/>
    </location>
</feature>
<feature type="region of interest" description="Disordered" evidence="1">
    <location>
        <begin position="146"/>
        <end position="166"/>
    </location>
</feature>
<gene>
    <name evidence="2" type="ORF">Tco_1057004</name>
</gene>
<reference evidence="2" key="1">
    <citation type="journal article" date="2022" name="Int. J. Mol. Sci.">
        <title>Draft Genome of Tanacetum Coccineum: Genomic Comparison of Closely Related Tanacetum-Family Plants.</title>
        <authorList>
            <person name="Yamashiro T."/>
            <person name="Shiraishi A."/>
            <person name="Nakayama K."/>
            <person name="Satake H."/>
        </authorList>
    </citation>
    <scope>NUCLEOTIDE SEQUENCE</scope>
</reference>
<accession>A0ABQ5H5X5</accession>
<sequence length="264" mass="29293">MSKNNASTASNVESKCTPVDDIESNQAMSDKATPGKVENTDIQSKQVMFPKYIFSNWPILEYGFLWSLMQRYMLEIDVADDTRHVVVVLFDEPTTALVKCSTESTTEPDDEVTLQDLCNAQKPFSIYFLGQISDDATSLLPKIDPTEGVEESMGSSTLDVDAGSHTPKLKRMDQDLYVHTPLKPSEEGIKIRGEIKEIEDSDVEEIYGSAKGSSKDKVGIYSDKNKRKRYSFSLEVEDSAVEESHGSAQGSSKDNVGIHSDKKK</sequence>
<evidence type="ECO:0000313" key="2">
    <source>
        <dbReference type="EMBL" id="GJT82662.1"/>
    </source>
</evidence>
<feature type="region of interest" description="Disordered" evidence="1">
    <location>
        <begin position="1"/>
        <end position="38"/>
    </location>
</feature>